<evidence type="ECO:0000256" key="1">
    <source>
        <dbReference type="ARBA" id="ARBA00004651"/>
    </source>
</evidence>
<protein>
    <submittedName>
        <fullName evidence="8">Membrane protein</fullName>
    </submittedName>
</protein>
<dbReference type="RefSeq" id="WP_104527359.1">
    <property type="nucleotide sequence ID" value="NZ_POQT01000005.1"/>
</dbReference>
<evidence type="ECO:0000313" key="9">
    <source>
        <dbReference type="Proteomes" id="UP000292507"/>
    </source>
</evidence>
<dbReference type="PANTHER" id="PTHR30213">
    <property type="entry name" value="INNER MEMBRANE PROTEIN YHJD"/>
    <property type="match status" value="1"/>
</dbReference>
<feature type="transmembrane region" description="Helical" evidence="7">
    <location>
        <begin position="201"/>
        <end position="224"/>
    </location>
</feature>
<evidence type="ECO:0000256" key="7">
    <source>
        <dbReference type="SAM" id="Phobius"/>
    </source>
</evidence>
<feature type="compositionally biased region" description="Basic and acidic residues" evidence="6">
    <location>
        <begin position="365"/>
        <end position="377"/>
    </location>
</feature>
<keyword evidence="2" id="KW-1003">Cell membrane</keyword>
<keyword evidence="3 7" id="KW-0812">Transmembrane</keyword>
<feature type="transmembrane region" description="Helical" evidence="7">
    <location>
        <begin position="236"/>
        <end position="257"/>
    </location>
</feature>
<feature type="transmembrane region" description="Helical" evidence="7">
    <location>
        <begin position="88"/>
        <end position="115"/>
    </location>
</feature>
<feature type="region of interest" description="Disordered" evidence="6">
    <location>
        <begin position="1"/>
        <end position="62"/>
    </location>
</feature>
<feature type="region of interest" description="Disordered" evidence="6">
    <location>
        <begin position="337"/>
        <end position="377"/>
    </location>
</feature>
<comment type="subcellular location">
    <subcellularLocation>
        <location evidence="1">Cell membrane</location>
        <topology evidence="1">Multi-pass membrane protein</topology>
    </subcellularLocation>
</comment>
<keyword evidence="5 7" id="KW-0472">Membrane</keyword>
<reference evidence="8 9" key="1">
    <citation type="submission" date="2019-02" db="EMBL/GenBank/DDBJ databases">
        <title>Sequencing the genomes of 1000 actinobacteria strains.</title>
        <authorList>
            <person name="Klenk H.-P."/>
        </authorList>
    </citation>
    <scope>NUCLEOTIDE SEQUENCE [LARGE SCALE GENOMIC DNA]</scope>
    <source>
        <strain evidence="8 9">DSM 44509</strain>
    </source>
</reference>
<dbReference type="GO" id="GO:0005886">
    <property type="term" value="C:plasma membrane"/>
    <property type="evidence" value="ECO:0007669"/>
    <property type="project" value="UniProtKB-SubCell"/>
</dbReference>
<sequence>MADTKRHESAVDRIRQRVEEKAARRAAAAEAARSGGTPPDPERLPDGAPGPAELPGVHARTPTQIPWSGWKQIVKRAWAENKADNMPIIAGGVAFFGFLSIFPALIALISIYGLIASPETVARQVEDLSAQLPEDAAGLIEEQLTAIVANSGSALSISLVVSILAALWSASGGVGNVVTAVNIAYDEVEARSFIKLKLTSLALTLGAIVFVLITFSLVAVVPAVLEALPLGVVGTILAQVARWVLLLTVFAGALAVLYRVAPDRDAPRFSWVSLGAVVVTVIWAAVSVGFAVYVDNFGSYDKTYGAIAGVIVLMLWLYLTCYLVLLGAEINAEAEHQTARDTTDGEPEPMGDRGAVVADTLPPKPEPEKGDSDPTRK</sequence>
<evidence type="ECO:0000313" key="8">
    <source>
        <dbReference type="EMBL" id="RZU31263.1"/>
    </source>
</evidence>
<evidence type="ECO:0000256" key="6">
    <source>
        <dbReference type="SAM" id="MobiDB-lite"/>
    </source>
</evidence>
<feature type="compositionally biased region" description="Basic and acidic residues" evidence="6">
    <location>
        <begin position="1"/>
        <end position="23"/>
    </location>
</feature>
<dbReference type="Proteomes" id="UP000292507">
    <property type="component" value="Unassembled WGS sequence"/>
</dbReference>
<dbReference type="NCBIfam" id="TIGR00765">
    <property type="entry name" value="yihY_not_rbn"/>
    <property type="match status" value="1"/>
</dbReference>
<dbReference type="OrthoDB" id="9781030at2"/>
<proteinExistence type="predicted"/>
<organism evidence="8 9">
    <name type="scientific">Blastococcus saxobsidens</name>
    <dbReference type="NCBI Taxonomy" id="138336"/>
    <lineage>
        <taxon>Bacteria</taxon>
        <taxon>Bacillati</taxon>
        <taxon>Actinomycetota</taxon>
        <taxon>Actinomycetes</taxon>
        <taxon>Geodermatophilales</taxon>
        <taxon>Geodermatophilaceae</taxon>
        <taxon>Blastococcus</taxon>
    </lineage>
</organism>
<gene>
    <name evidence="8" type="ORF">BKA19_0921</name>
</gene>
<name>A0A4Q7Y587_9ACTN</name>
<dbReference type="PANTHER" id="PTHR30213:SF0">
    <property type="entry name" value="UPF0761 MEMBRANE PROTEIN YIHY"/>
    <property type="match status" value="1"/>
</dbReference>
<comment type="caution">
    <text evidence="8">The sequence shown here is derived from an EMBL/GenBank/DDBJ whole genome shotgun (WGS) entry which is preliminary data.</text>
</comment>
<dbReference type="InterPro" id="IPR017039">
    <property type="entry name" value="Virul_fac_BrkB"/>
</dbReference>
<feature type="transmembrane region" description="Helical" evidence="7">
    <location>
        <begin position="269"/>
        <end position="294"/>
    </location>
</feature>
<evidence type="ECO:0000256" key="3">
    <source>
        <dbReference type="ARBA" id="ARBA00022692"/>
    </source>
</evidence>
<keyword evidence="4 7" id="KW-1133">Transmembrane helix</keyword>
<dbReference type="AlphaFoldDB" id="A0A4Q7Y587"/>
<accession>A0A4Q7Y587</accession>
<feature type="transmembrane region" description="Helical" evidence="7">
    <location>
        <begin position="306"/>
        <end position="328"/>
    </location>
</feature>
<keyword evidence="9" id="KW-1185">Reference proteome</keyword>
<evidence type="ECO:0000256" key="5">
    <source>
        <dbReference type="ARBA" id="ARBA00023136"/>
    </source>
</evidence>
<evidence type="ECO:0000256" key="2">
    <source>
        <dbReference type="ARBA" id="ARBA00022475"/>
    </source>
</evidence>
<evidence type="ECO:0000256" key="4">
    <source>
        <dbReference type="ARBA" id="ARBA00022989"/>
    </source>
</evidence>
<dbReference type="EMBL" id="SHKV01000001">
    <property type="protein sequence ID" value="RZU31263.1"/>
    <property type="molecule type" value="Genomic_DNA"/>
</dbReference>
<dbReference type="Pfam" id="PF03631">
    <property type="entry name" value="Virul_fac_BrkB"/>
    <property type="match status" value="1"/>
</dbReference>